<accession>A0AAV3Q4C9</accession>
<feature type="domain" description="Probable histone-arginine methyltransferase CARM1-like N-terminal PH" evidence="1">
    <location>
        <begin position="12"/>
        <end position="91"/>
    </location>
</feature>
<dbReference type="InterPro" id="IPR057622">
    <property type="entry name" value="CARM1-like_PH"/>
</dbReference>
<dbReference type="EMBL" id="BAABME010003433">
    <property type="protein sequence ID" value="GAA0158785.1"/>
    <property type="molecule type" value="Genomic_DNA"/>
</dbReference>
<sequence>MESPIVESLKKQQVFHVGSILELTSSVSSELTSSPVVASFSSDGGVNMLRFVIDNEANKDINFNLQDSKLLKLGPVQSVCMCEATETNKESLMLPTFHPWCRHIIQQFLEQAHATNIGVSDQSNVEPYSY</sequence>
<evidence type="ECO:0000313" key="2">
    <source>
        <dbReference type="EMBL" id="GAA0158785.1"/>
    </source>
</evidence>
<dbReference type="Proteomes" id="UP001454036">
    <property type="component" value="Unassembled WGS sequence"/>
</dbReference>
<comment type="caution">
    <text evidence="2">The sequence shown here is derived from an EMBL/GenBank/DDBJ whole genome shotgun (WGS) entry which is preliminary data.</text>
</comment>
<protein>
    <recommendedName>
        <fullName evidence="1">Probable histone-arginine methyltransferase CARM1-like N-terminal PH domain-containing protein</fullName>
    </recommendedName>
</protein>
<dbReference type="Pfam" id="PF25350">
    <property type="entry name" value="PH_PRMT_N"/>
    <property type="match status" value="1"/>
</dbReference>
<keyword evidence="3" id="KW-1185">Reference proteome</keyword>
<evidence type="ECO:0000313" key="3">
    <source>
        <dbReference type="Proteomes" id="UP001454036"/>
    </source>
</evidence>
<gene>
    <name evidence="2" type="ORF">LIER_15723</name>
</gene>
<proteinExistence type="predicted"/>
<organism evidence="2 3">
    <name type="scientific">Lithospermum erythrorhizon</name>
    <name type="common">Purple gromwell</name>
    <name type="synonym">Lithospermum officinale var. erythrorhizon</name>
    <dbReference type="NCBI Taxonomy" id="34254"/>
    <lineage>
        <taxon>Eukaryota</taxon>
        <taxon>Viridiplantae</taxon>
        <taxon>Streptophyta</taxon>
        <taxon>Embryophyta</taxon>
        <taxon>Tracheophyta</taxon>
        <taxon>Spermatophyta</taxon>
        <taxon>Magnoliopsida</taxon>
        <taxon>eudicotyledons</taxon>
        <taxon>Gunneridae</taxon>
        <taxon>Pentapetalae</taxon>
        <taxon>asterids</taxon>
        <taxon>lamiids</taxon>
        <taxon>Boraginales</taxon>
        <taxon>Boraginaceae</taxon>
        <taxon>Boraginoideae</taxon>
        <taxon>Lithospermeae</taxon>
        <taxon>Lithospermum</taxon>
    </lineage>
</organism>
<reference evidence="2 3" key="1">
    <citation type="submission" date="2024-01" db="EMBL/GenBank/DDBJ databases">
        <title>The complete chloroplast genome sequence of Lithospermum erythrorhizon: insights into the phylogenetic relationship among Boraginaceae species and the maternal lineages of purple gromwells.</title>
        <authorList>
            <person name="Okada T."/>
            <person name="Watanabe K."/>
        </authorList>
    </citation>
    <scope>NUCLEOTIDE SEQUENCE [LARGE SCALE GENOMIC DNA]</scope>
</reference>
<dbReference type="AlphaFoldDB" id="A0AAV3Q4C9"/>
<name>A0AAV3Q4C9_LITER</name>
<evidence type="ECO:0000259" key="1">
    <source>
        <dbReference type="Pfam" id="PF25350"/>
    </source>
</evidence>